<accession>A0ABX0NGQ2</accession>
<dbReference type="InterPro" id="IPR013424">
    <property type="entry name" value="Ice-binding_C"/>
</dbReference>
<evidence type="ECO:0000259" key="1">
    <source>
        <dbReference type="Pfam" id="PF07589"/>
    </source>
</evidence>
<feature type="domain" description="Ice-binding protein C-terminal" evidence="1">
    <location>
        <begin position="123"/>
        <end position="149"/>
    </location>
</feature>
<name>A0ABX0NGQ2_9BURK</name>
<gene>
    <name evidence="2" type="ORF">F2P44_19570</name>
</gene>
<dbReference type="EMBL" id="WHJG01000022">
    <property type="protein sequence ID" value="NHZ81458.1"/>
    <property type="molecule type" value="Genomic_DNA"/>
</dbReference>
<proteinExistence type="predicted"/>
<protein>
    <submittedName>
        <fullName evidence="2">PEP-CTERM sorting domain-containing protein</fullName>
    </submittedName>
</protein>
<evidence type="ECO:0000313" key="2">
    <source>
        <dbReference type="EMBL" id="NHZ81458.1"/>
    </source>
</evidence>
<comment type="caution">
    <text evidence="2">The sequence shown here is derived from an EMBL/GenBank/DDBJ whole genome shotgun (WGS) entry which is preliminary data.</text>
</comment>
<dbReference type="Pfam" id="PF07589">
    <property type="entry name" value="PEP-CTERM"/>
    <property type="match status" value="1"/>
</dbReference>
<keyword evidence="3" id="KW-1185">Reference proteome</keyword>
<dbReference type="NCBIfam" id="TIGR02595">
    <property type="entry name" value="PEP_CTERM"/>
    <property type="match status" value="1"/>
</dbReference>
<dbReference type="Proteomes" id="UP000621455">
    <property type="component" value="Unassembled WGS sequence"/>
</dbReference>
<reference evidence="2 3" key="1">
    <citation type="submission" date="2019-10" db="EMBL/GenBank/DDBJ databases">
        <title>Taxonomy of Antarctic Massilia spp.: description of Massilia rubra sp. nov., Massilia aquatica sp. nov., Massilia mucilaginosa sp. nov., Massilia frigida sp. nov. isolated from streams, lakes and regoliths.</title>
        <authorList>
            <person name="Holochova P."/>
            <person name="Sedlacek I."/>
            <person name="Kralova S."/>
            <person name="Maslanova I."/>
            <person name="Busse H.-J."/>
            <person name="Stankova E."/>
            <person name="Vrbovska V."/>
            <person name="Kovarovic V."/>
            <person name="Bartak M."/>
            <person name="Svec P."/>
            <person name="Pantucek R."/>
        </authorList>
    </citation>
    <scope>NUCLEOTIDE SEQUENCE [LARGE SCALE GENOMIC DNA]</scope>
    <source>
        <strain evidence="2 3">CCM 8695</strain>
    </source>
</reference>
<evidence type="ECO:0000313" key="3">
    <source>
        <dbReference type="Proteomes" id="UP000621455"/>
    </source>
</evidence>
<organism evidence="2 3">
    <name type="scientific">Massilia frigida</name>
    <dbReference type="NCBI Taxonomy" id="2609281"/>
    <lineage>
        <taxon>Bacteria</taxon>
        <taxon>Pseudomonadati</taxon>
        <taxon>Pseudomonadota</taxon>
        <taxon>Betaproteobacteria</taxon>
        <taxon>Burkholderiales</taxon>
        <taxon>Oxalobacteraceae</taxon>
        <taxon>Telluria group</taxon>
        <taxon>Massilia</taxon>
    </lineage>
</organism>
<sequence>MVSAASLDHSVPLDNSYQSFKNENFRTAAFTLSPHTLLIFTGVGTVSQERAGYFRQASSFIGMDGYMWGEPGGYTQQFRSEYRTQAGSTSMNLYGQLRTDERAGQGHLSLHTYAILAEPLTSPVPEPSTYGMLLAGTFLVGAVARRQRRAVARQAA</sequence>